<dbReference type="Proteomes" id="UP000772434">
    <property type="component" value="Unassembled WGS sequence"/>
</dbReference>
<dbReference type="OrthoDB" id="3232670at2759"/>
<keyword evidence="3" id="KW-1185">Reference proteome</keyword>
<evidence type="ECO:0000313" key="3">
    <source>
        <dbReference type="Proteomes" id="UP000772434"/>
    </source>
</evidence>
<proteinExistence type="predicted"/>
<feature type="non-terminal residue" evidence="2">
    <location>
        <position position="356"/>
    </location>
</feature>
<name>A0A9P5PFF5_9AGAR</name>
<feature type="region of interest" description="Disordered" evidence="1">
    <location>
        <begin position="183"/>
        <end position="260"/>
    </location>
</feature>
<dbReference type="AlphaFoldDB" id="A0A9P5PFF5"/>
<feature type="compositionally biased region" description="Polar residues" evidence="1">
    <location>
        <begin position="186"/>
        <end position="198"/>
    </location>
</feature>
<gene>
    <name evidence="2" type="ORF">BDP27DRAFT_1336086</name>
</gene>
<feature type="compositionally biased region" description="Polar residues" evidence="1">
    <location>
        <begin position="1"/>
        <end position="18"/>
    </location>
</feature>
<sequence length="356" mass="39089">MPPSHKSGSIASGKSTQKVPRRPKSPVSMYQMDFGASAPRPPPRPLIPPKPTKSRTSTPADKHPVHTPSRTFSHSSLSSSVSSRSFVSSNSSKDTSSSLTLSRLFSRKRKTSTPIPPSTKFEPPDTPTPFSIHSSAKADILRPLALPIVTLTSDENGILRSILDEEEITDDTNDGEIVEVLRDTSNHTTSQTHDNMTTVPPRAEIQRDTPSRNNPHAPSRPSRNPKRPKTAPQASSRPFFRPLPAVPSKEAPAAIPHNTRNGQFLEPQIHLDTKGNESSPSSLKRSNSISHSMMVIAPRPDSPFLDYHAPMHTYFAAALGGKPSLSYADECEKRQGWSGEWNIDDIQDVIQKLREL</sequence>
<reference evidence="2" key="1">
    <citation type="submission" date="2020-11" db="EMBL/GenBank/DDBJ databases">
        <authorList>
            <consortium name="DOE Joint Genome Institute"/>
            <person name="Ahrendt S."/>
            <person name="Riley R."/>
            <person name="Andreopoulos W."/>
            <person name="Labutti K."/>
            <person name="Pangilinan J."/>
            <person name="Ruiz-Duenas F.J."/>
            <person name="Barrasa J.M."/>
            <person name="Sanchez-Garcia M."/>
            <person name="Camarero S."/>
            <person name="Miyauchi S."/>
            <person name="Serrano A."/>
            <person name="Linde D."/>
            <person name="Babiker R."/>
            <person name="Drula E."/>
            <person name="Ayuso-Fernandez I."/>
            <person name="Pacheco R."/>
            <person name="Padilla G."/>
            <person name="Ferreira P."/>
            <person name="Barriuso J."/>
            <person name="Kellner H."/>
            <person name="Castanera R."/>
            <person name="Alfaro M."/>
            <person name="Ramirez L."/>
            <person name="Pisabarro A.G."/>
            <person name="Kuo A."/>
            <person name="Tritt A."/>
            <person name="Lipzen A."/>
            <person name="He G."/>
            <person name="Yan M."/>
            <person name="Ng V."/>
            <person name="Cullen D."/>
            <person name="Martin F."/>
            <person name="Rosso M.-N."/>
            <person name="Henrissat B."/>
            <person name="Hibbett D."/>
            <person name="Martinez A.T."/>
            <person name="Grigoriev I.V."/>
        </authorList>
    </citation>
    <scope>NUCLEOTIDE SEQUENCE</scope>
    <source>
        <strain evidence="2">AH 40177</strain>
    </source>
</reference>
<feature type="compositionally biased region" description="Pro residues" evidence="1">
    <location>
        <begin position="39"/>
        <end position="51"/>
    </location>
</feature>
<evidence type="ECO:0000313" key="2">
    <source>
        <dbReference type="EMBL" id="KAF9062873.1"/>
    </source>
</evidence>
<feature type="region of interest" description="Disordered" evidence="1">
    <location>
        <begin position="1"/>
        <end position="137"/>
    </location>
</feature>
<comment type="caution">
    <text evidence="2">The sequence shown here is derived from an EMBL/GenBank/DDBJ whole genome shotgun (WGS) entry which is preliminary data.</text>
</comment>
<protein>
    <submittedName>
        <fullName evidence="2">Uncharacterized protein</fullName>
    </submittedName>
</protein>
<feature type="compositionally biased region" description="Low complexity" evidence="1">
    <location>
        <begin position="69"/>
        <end position="104"/>
    </location>
</feature>
<accession>A0A9P5PFF5</accession>
<organism evidence="2 3">
    <name type="scientific">Rhodocollybia butyracea</name>
    <dbReference type="NCBI Taxonomy" id="206335"/>
    <lineage>
        <taxon>Eukaryota</taxon>
        <taxon>Fungi</taxon>
        <taxon>Dikarya</taxon>
        <taxon>Basidiomycota</taxon>
        <taxon>Agaricomycotina</taxon>
        <taxon>Agaricomycetes</taxon>
        <taxon>Agaricomycetidae</taxon>
        <taxon>Agaricales</taxon>
        <taxon>Marasmiineae</taxon>
        <taxon>Omphalotaceae</taxon>
        <taxon>Rhodocollybia</taxon>
    </lineage>
</organism>
<dbReference type="EMBL" id="JADNRY010000160">
    <property type="protein sequence ID" value="KAF9062873.1"/>
    <property type="molecule type" value="Genomic_DNA"/>
</dbReference>
<evidence type="ECO:0000256" key="1">
    <source>
        <dbReference type="SAM" id="MobiDB-lite"/>
    </source>
</evidence>